<dbReference type="Gene3D" id="3.40.430.10">
    <property type="entry name" value="Dihydrofolate Reductase, subunit A"/>
    <property type="match status" value="1"/>
</dbReference>
<sequence length="179" mass="19853">MRKLTAGLFHSIDGVVEAPNLWQFDSFDAELGEEMTDMMSRVDTVLIGRVGYEQWSEYWPTATDPFAEFINPVEKFVASRTLTGELSWNNASLMDKPLEEFVADLKETPGGEISVCGSVSIVRQLFFAGLIDSLTLMTHPVVAGSGRHFFEPTDPTTRLVLQKSRITSVGNALLTYGLK</sequence>
<feature type="domain" description="Bacterial bifunctional deaminase-reductase C-terminal" evidence="1">
    <location>
        <begin position="3"/>
        <end position="171"/>
    </location>
</feature>
<name>A0A1T5IMY2_9MICO</name>
<dbReference type="GO" id="GO:0009231">
    <property type="term" value="P:riboflavin biosynthetic process"/>
    <property type="evidence" value="ECO:0007669"/>
    <property type="project" value="InterPro"/>
</dbReference>
<dbReference type="GO" id="GO:0008703">
    <property type="term" value="F:5-amino-6-(5-phosphoribosylamino)uracil reductase activity"/>
    <property type="evidence" value="ECO:0007669"/>
    <property type="project" value="InterPro"/>
</dbReference>
<protein>
    <submittedName>
        <fullName evidence="2">Dihydrofolate reductase</fullName>
    </submittedName>
</protein>
<organism evidence="2 3">
    <name type="scientific">Okibacterium fritillariae</name>
    <dbReference type="NCBI Taxonomy" id="123320"/>
    <lineage>
        <taxon>Bacteria</taxon>
        <taxon>Bacillati</taxon>
        <taxon>Actinomycetota</taxon>
        <taxon>Actinomycetes</taxon>
        <taxon>Micrococcales</taxon>
        <taxon>Microbacteriaceae</taxon>
        <taxon>Okibacterium</taxon>
    </lineage>
</organism>
<evidence type="ECO:0000313" key="3">
    <source>
        <dbReference type="Proteomes" id="UP000190857"/>
    </source>
</evidence>
<gene>
    <name evidence="2" type="ORF">SAMN06309945_0634</name>
</gene>
<proteinExistence type="predicted"/>
<dbReference type="InterPro" id="IPR002734">
    <property type="entry name" value="RibDG_C"/>
</dbReference>
<reference evidence="2 3" key="1">
    <citation type="submission" date="2017-02" db="EMBL/GenBank/DDBJ databases">
        <authorList>
            <person name="Peterson S.W."/>
        </authorList>
    </citation>
    <scope>NUCLEOTIDE SEQUENCE [LARGE SCALE GENOMIC DNA]</scope>
    <source>
        <strain evidence="2 3">VKM Ac-2059</strain>
    </source>
</reference>
<dbReference type="InterPro" id="IPR050765">
    <property type="entry name" value="Riboflavin_Biosynth_HTPR"/>
</dbReference>
<dbReference type="InterPro" id="IPR024072">
    <property type="entry name" value="DHFR-like_dom_sf"/>
</dbReference>
<dbReference type="AlphaFoldDB" id="A0A1T5IMY2"/>
<dbReference type="PANTHER" id="PTHR38011:SF11">
    <property type="entry name" value="2,5-DIAMINO-6-RIBOSYLAMINO-4(3H)-PYRIMIDINONE 5'-PHOSPHATE REDUCTASE"/>
    <property type="match status" value="1"/>
</dbReference>
<dbReference type="RefSeq" id="WP_079726835.1">
    <property type="nucleotide sequence ID" value="NZ_FUZP01000001.1"/>
</dbReference>
<dbReference type="EMBL" id="FUZP01000001">
    <property type="protein sequence ID" value="SKC40412.1"/>
    <property type="molecule type" value="Genomic_DNA"/>
</dbReference>
<evidence type="ECO:0000259" key="1">
    <source>
        <dbReference type="Pfam" id="PF01872"/>
    </source>
</evidence>
<dbReference type="OrthoDB" id="7342392at2"/>
<keyword evidence="3" id="KW-1185">Reference proteome</keyword>
<dbReference type="Proteomes" id="UP000190857">
    <property type="component" value="Unassembled WGS sequence"/>
</dbReference>
<dbReference type="STRING" id="123320.SAMN06309945_0634"/>
<evidence type="ECO:0000313" key="2">
    <source>
        <dbReference type="EMBL" id="SKC40412.1"/>
    </source>
</evidence>
<dbReference type="Pfam" id="PF01872">
    <property type="entry name" value="RibD_C"/>
    <property type="match status" value="1"/>
</dbReference>
<dbReference type="PANTHER" id="PTHR38011">
    <property type="entry name" value="DIHYDROFOLATE REDUCTASE FAMILY PROTEIN (AFU_ORTHOLOGUE AFUA_8G06820)"/>
    <property type="match status" value="1"/>
</dbReference>
<accession>A0A1T5IMY2</accession>
<dbReference type="SUPFAM" id="SSF53597">
    <property type="entry name" value="Dihydrofolate reductase-like"/>
    <property type="match status" value="1"/>
</dbReference>